<organism evidence="1 2">
    <name type="scientific">Alitibacter langaaensis DSM 22999</name>
    <dbReference type="NCBI Taxonomy" id="1122935"/>
    <lineage>
        <taxon>Bacteria</taxon>
        <taxon>Pseudomonadati</taxon>
        <taxon>Pseudomonadota</taxon>
        <taxon>Gammaproteobacteria</taxon>
        <taxon>Pasteurellales</taxon>
        <taxon>Pasteurellaceae</taxon>
        <taxon>Alitibacter</taxon>
    </lineage>
</organism>
<dbReference type="RefSeq" id="WP_116631140.1">
    <property type="nucleotide sequence ID" value="NZ_QENU01000002.1"/>
</dbReference>
<keyword evidence="2" id="KW-1185">Reference proteome</keyword>
<dbReference type="AlphaFoldDB" id="A0A2U0TCK0"/>
<evidence type="ECO:0000313" key="1">
    <source>
        <dbReference type="EMBL" id="PVX41346.1"/>
    </source>
</evidence>
<dbReference type="Pfam" id="PF10786">
    <property type="entry name" value="HI_0552"/>
    <property type="match status" value="1"/>
</dbReference>
<evidence type="ECO:0000313" key="2">
    <source>
        <dbReference type="Proteomes" id="UP000245909"/>
    </source>
</evidence>
<dbReference type="Proteomes" id="UP000245909">
    <property type="component" value="Unassembled WGS sequence"/>
</dbReference>
<comment type="caution">
    <text evidence="1">The sequence shown here is derived from an EMBL/GenBank/DDBJ whole genome shotgun (WGS) entry which is preliminary data.</text>
</comment>
<gene>
    <name evidence="1" type="ORF">C8D76_10242</name>
</gene>
<name>A0A2U0TCK0_9PAST</name>
<sequence length="205" mass="24915">MINNQTCDLFKIPYFQFSQMKKYCPEEIPNIKANYKREWNNWKETILQVSRQLGSPFAEPHIEKWCNGWQVRAHFFAYFEYEFNRNSAAILSVILNRRRLQICLDWHCYRADRSQINLQQYNQWLDNFDFARFADFELWRGDESEYNDFLPVKQHSAADLLLRSDEDFWCIGKNKEKAELDQCNVVQFITDTIRELLPLYEKCHR</sequence>
<dbReference type="OrthoDB" id="2360289at2"/>
<reference evidence="1 2" key="1">
    <citation type="submission" date="2018-05" db="EMBL/GenBank/DDBJ databases">
        <title>Genomic Encyclopedia of Type Strains, Phase IV (KMG-IV): sequencing the most valuable type-strain genomes for metagenomic binning, comparative biology and taxonomic classification.</title>
        <authorList>
            <person name="Goeker M."/>
        </authorList>
    </citation>
    <scope>NUCLEOTIDE SEQUENCE [LARGE SCALE GENOMIC DNA]</scope>
    <source>
        <strain evidence="1 2">DSM 22999</strain>
    </source>
</reference>
<proteinExistence type="predicted"/>
<dbReference type="EMBL" id="QENU01000002">
    <property type="protein sequence ID" value="PVX41346.1"/>
    <property type="molecule type" value="Genomic_DNA"/>
</dbReference>
<accession>A0A2U0TCK0</accession>
<protein>
    <submittedName>
        <fullName evidence="1">Glucose-6-phosphate dehydrogenase-like protein</fullName>
    </submittedName>
</protein>
<dbReference type="InterPro" id="IPR019722">
    <property type="entry name" value="HI_0552_fam"/>
</dbReference>